<evidence type="ECO:0000256" key="1">
    <source>
        <dbReference type="ARBA" id="ARBA00004613"/>
    </source>
</evidence>
<keyword evidence="4" id="KW-0928">Hypersensitive response elicitation</keyword>
<dbReference type="SUPFAM" id="SSF48647">
    <property type="entry name" value="Fungal elicitin"/>
    <property type="match status" value="2"/>
</dbReference>
<dbReference type="EMBL" id="CAKKTJ010000244">
    <property type="protein sequence ID" value="CAH0478427.1"/>
    <property type="molecule type" value="Genomic_DNA"/>
</dbReference>
<dbReference type="Gene3D" id="1.10.239.10">
    <property type="entry name" value="Elicitin domain"/>
    <property type="match status" value="2"/>
</dbReference>
<protein>
    <recommendedName>
        <fullName evidence="9">Elicitin-like protein</fullName>
    </recommendedName>
</protein>
<feature type="signal peptide" evidence="6">
    <location>
        <begin position="1"/>
        <end position="20"/>
    </location>
</feature>
<dbReference type="SMART" id="SM01187">
    <property type="entry name" value="Elicitin"/>
    <property type="match status" value="2"/>
</dbReference>
<accession>A0AAU9L685</accession>
<name>A0AAU9L685_9STRA</name>
<evidence type="ECO:0008006" key="9">
    <source>
        <dbReference type="Google" id="ProtNLM"/>
    </source>
</evidence>
<comment type="caution">
    <text evidence="7">The sequence shown here is derived from an EMBL/GenBank/DDBJ whole genome shotgun (WGS) entry which is preliminary data.</text>
</comment>
<evidence type="ECO:0000256" key="3">
    <source>
        <dbReference type="ARBA" id="ARBA00022525"/>
    </source>
</evidence>
<dbReference type="AlphaFoldDB" id="A0AAU9L685"/>
<evidence type="ECO:0000256" key="2">
    <source>
        <dbReference type="ARBA" id="ARBA00009544"/>
    </source>
</evidence>
<keyword evidence="3" id="KW-0964">Secreted</keyword>
<evidence type="ECO:0000313" key="7">
    <source>
        <dbReference type="EMBL" id="CAH0478427.1"/>
    </source>
</evidence>
<comment type="similarity">
    <text evidence="2">Belongs to the elicitin family.</text>
</comment>
<sequence>MTSLSALLVVGLAFSTTVRAEMCSTPEWVTISSSPYLQGCTSDVGFGSFVAVSTLTDEKVKAICANSDCVALINDIRTMGFGDCIIPDTDMSLEKDILDPFEEACSAHTSVSSAASASSANSIASAFSISWVSTLAFVVAALALDILDISASADDACTKTDMLGISTSPFIAECMSDVGSRGVAAMSELTPEQVTVVCSSSACKGLIKDIEAMGLDDCKISETSSLDVSEKHENRHY</sequence>
<keyword evidence="6" id="KW-0732">Signal</keyword>
<feature type="chain" id="PRO_5043336521" description="Elicitin-like protein" evidence="6">
    <location>
        <begin position="21"/>
        <end position="237"/>
    </location>
</feature>
<dbReference type="InterPro" id="IPR002200">
    <property type="entry name" value="Elicitin"/>
</dbReference>
<dbReference type="Proteomes" id="UP001160483">
    <property type="component" value="Unassembled WGS sequence"/>
</dbReference>
<comment type="subcellular location">
    <subcellularLocation>
        <location evidence="1">Secreted</location>
    </subcellularLocation>
</comment>
<organism evidence="7 8">
    <name type="scientific">Peronospora belbahrii</name>
    <dbReference type="NCBI Taxonomy" id="622444"/>
    <lineage>
        <taxon>Eukaryota</taxon>
        <taxon>Sar</taxon>
        <taxon>Stramenopiles</taxon>
        <taxon>Oomycota</taxon>
        <taxon>Peronosporomycetes</taxon>
        <taxon>Peronosporales</taxon>
        <taxon>Peronosporaceae</taxon>
        <taxon>Peronospora</taxon>
    </lineage>
</organism>
<dbReference type="Pfam" id="PF00964">
    <property type="entry name" value="Elicitin"/>
    <property type="match status" value="2"/>
</dbReference>
<dbReference type="InterPro" id="IPR036470">
    <property type="entry name" value="Elicitin_sf"/>
</dbReference>
<keyword evidence="5" id="KW-1015">Disulfide bond</keyword>
<dbReference type="GO" id="GO:0005576">
    <property type="term" value="C:extracellular region"/>
    <property type="evidence" value="ECO:0007669"/>
    <property type="project" value="UniProtKB-SubCell"/>
</dbReference>
<reference evidence="7" key="1">
    <citation type="submission" date="2021-11" db="EMBL/GenBank/DDBJ databases">
        <authorList>
            <person name="Islam A."/>
            <person name="Islam S."/>
            <person name="Flora M.S."/>
            <person name="Rahman M."/>
            <person name="Ziaur R.M."/>
            <person name="Epstein J.H."/>
            <person name="Hassan M."/>
            <person name="Klassen M."/>
            <person name="Woodard K."/>
            <person name="Webb A."/>
            <person name="Webby R.J."/>
            <person name="El Zowalaty M.E."/>
        </authorList>
    </citation>
    <scope>NUCLEOTIDE SEQUENCE</scope>
    <source>
        <strain evidence="7">Pbs3</strain>
    </source>
</reference>
<evidence type="ECO:0000256" key="4">
    <source>
        <dbReference type="ARBA" id="ARBA00022978"/>
    </source>
</evidence>
<gene>
    <name evidence="7" type="ORF">PBS003_LOCUS5124</name>
</gene>
<dbReference type="GO" id="GO:0052040">
    <property type="term" value="P:symbiont-mediated perturbation of host programmed cell death"/>
    <property type="evidence" value="ECO:0007669"/>
    <property type="project" value="UniProtKB-KW"/>
</dbReference>
<proteinExistence type="inferred from homology"/>
<evidence type="ECO:0000256" key="5">
    <source>
        <dbReference type="ARBA" id="ARBA00023157"/>
    </source>
</evidence>
<evidence type="ECO:0000256" key="6">
    <source>
        <dbReference type="SAM" id="SignalP"/>
    </source>
</evidence>
<evidence type="ECO:0000313" key="8">
    <source>
        <dbReference type="Proteomes" id="UP001160483"/>
    </source>
</evidence>